<keyword evidence="2" id="KW-1185">Reference proteome</keyword>
<reference evidence="1 2" key="2">
    <citation type="submission" date="2018-11" db="EMBL/GenBank/DDBJ databases">
        <authorList>
            <consortium name="Pathogen Informatics"/>
        </authorList>
    </citation>
    <scope>NUCLEOTIDE SEQUENCE [LARGE SCALE GENOMIC DNA]</scope>
</reference>
<dbReference type="AlphaFoldDB" id="A0A183UNB3"/>
<organism evidence="2 3">
    <name type="scientific">Toxocara canis</name>
    <name type="common">Canine roundworm</name>
    <dbReference type="NCBI Taxonomy" id="6265"/>
    <lineage>
        <taxon>Eukaryota</taxon>
        <taxon>Metazoa</taxon>
        <taxon>Ecdysozoa</taxon>
        <taxon>Nematoda</taxon>
        <taxon>Chromadorea</taxon>
        <taxon>Rhabditida</taxon>
        <taxon>Spirurina</taxon>
        <taxon>Ascaridomorpha</taxon>
        <taxon>Ascaridoidea</taxon>
        <taxon>Toxocaridae</taxon>
        <taxon>Toxocara</taxon>
    </lineage>
</organism>
<protein>
    <submittedName>
        <fullName evidence="3">MATH domain-containing protein</fullName>
    </submittedName>
</protein>
<dbReference type="Proteomes" id="UP000050794">
    <property type="component" value="Unassembled WGS sequence"/>
</dbReference>
<evidence type="ECO:0000313" key="3">
    <source>
        <dbReference type="WBParaSite" id="TCNE_0000998301-mRNA-1"/>
    </source>
</evidence>
<evidence type="ECO:0000313" key="1">
    <source>
        <dbReference type="EMBL" id="VDM41304.1"/>
    </source>
</evidence>
<proteinExistence type="predicted"/>
<gene>
    <name evidence="1" type="ORF">TCNE_LOCUS9983</name>
</gene>
<accession>A0A183UNB3</accession>
<name>A0A183UNB3_TOXCA</name>
<dbReference type="WBParaSite" id="TCNE_0000998301-mRNA-1">
    <property type="protein sequence ID" value="TCNE_0000998301-mRNA-1"/>
    <property type="gene ID" value="TCNE_0000998301"/>
</dbReference>
<sequence length="96" mass="11297">MISVNDGLGWDIVMKYRVQKSPVEVSLCEVIFIFYDDGAYPEYDGTNVVHVEMQDVLQLEIFLEFSRSDENCDLIYSHAKVFREIYVFPFRRSSRS</sequence>
<dbReference type="EMBL" id="UYWY01020349">
    <property type="protein sequence ID" value="VDM41304.1"/>
    <property type="molecule type" value="Genomic_DNA"/>
</dbReference>
<evidence type="ECO:0000313" key="2">
    <source>
        <dbReference type="Proteomes" id="UP000050794"/>
    </source>
</evidence>
<reference evidence="3" key="1">
    <citation type="submission" date="2016-06" db="UniProtKB">
        <authorList>
            <consortium name="WormBaseParasite"/>
        </authorList>
    </citation>
    <scope>IDENTIFICATION</scope>
</reference>